<organism evidence="1">
    <name type="scientific">marine sediment metagenome</name>
    <dbReference type="NCBI Taxonomy" id="412755"/>
    <lineage>
        <taxon>unclassified sequences</taxon>
        <taxon>metagenomes</taxon>
        <taxon>ecological metagenomes</taxon>
    </lineage>
</organism>
<dbReference type="EMBL" id="LAZR01022537">
    <property type="protein sequence ID" value="KKL81519.1"/>
    <property type="molecule type" value="Genomic_DNA"/>
</dbReference>
<comment type="caution">
    <text evidence="1">The sequence shown here is derived from an EMBL/GenBank/DDBJ whole genome shotgun (WGS) entry which is preliminary data.</text>
</comment>
<evidence type="ECO:0008006" key="2">
    <source>
        <dbReference type="Google" id="ProtNLM"/>
    </source>
</evidence>
<name>A0A0F9F509_9ZZZZ</name>
<reference evidence="1" key="1">
    <citation type="journal article" date="2015" name="Nature">
        <title>Complex archaea that bridge the gap between prokaryotes and eukaryotes.</title>
        <authorList>
            <person name="Spang A."/>
            <person name="Saw J.H."/>
            <person name="Jorgensen S.L."/>
            <person name="Zaremba-Niedzwiedzka K."/>
            <person name="Martijn J."/>
            <person name="Lind A.E."/>
            <person name="van Eijk R."/>
            <person name="Schleper C."/>
            <person name="Guy L."/>
            <person name="Ettema T.J."/>
        </authorList>
    </citation>
    <scope>NUCLEOTIDE SEQUENCE</scope>
</reference>
<sequence length="172" mass="19211">MKKFCLILAILCLLPISMKAEEKAPLYGVMAGTVLGVNNFEHISGAIQTGFTVSVDAQKGLMFRTLYTKAHWGKVDFQSIRFAPLLSWYAGKKWEFYIIAGGEGWQAEGETGTNLFLGVGTWHRIYTGSTDDWVVPFVVDAFVDYTSDNTGTPYENVNQLTFGFQFSKPIKK</sequence>
<gene>
    <name evidence="1" type="ORF">LCGC14_1993960</name>
</gene>
<dbReference type="AlphaFoldDB" id="A0A0F9F509"/>
<protein>
    <recommendedName>
        <fullName evidence="2">Outer membrane protein beta-barrel domain-containing protein</fullName>
    </recommendedName>
</protein>
<evidence type="ECO:0000313" key="1">
    <source>
        <dbReference type="EMBL" id="KKL81519.1"/>
    </source>
</evidence>
<accession>A0A0F9F509</accession>
<proteinExistence type="predicted"/>